<dbReference type="AlphaFoldDB" id="A3V885"/>
<gene>
    <name evidence="2" type="ORF">SKA53_00584</name>
</gene>
<keyword evidence="1" id="KW-0472">Membrane</keyword>
<evidence type="ECO:0000313" key="2">
    <source>
        <dbReference type="EMBL" id="EAQ05537.1"/>
    </source>
</evidence>
<keyword evidence="3" id="KW-1185">Reference proteome</keyword>
<comment type="caution">
    <text evidence="2">The sequence shown here is derived from an EMBL/GenBank/DDBJ whole genome shotgun (WGS) entry which is preliminary data.</text>
</comment>
<keyword evidence="1" id="KW-1133">Transmembrane helix</keyword>
<evidence type="ECO:0000256" key="1">
    <source>
        <dbReference type="SAM" id="Phobius"/>
    </source>
</evidence>
<name>A3V885_9RHOB</name>
<feature type="transmembrane region" description="Helical" evidence="1">
    <location>
        <begin position="12"/>
        <end position="31"/>
    </location>
</feature>
<proteinExistence type="predicted"/>
<dbReference type="Proteomes" id="UP000004507">
    <property type="component" value="Unassembled WGS sequence"/>
</dbReference>
<protein>
    <submittedName>
        <fullName evidence="2">Uncharacterized protein</fullName>
    </submittedName>
</protein>
<dbReference type="STRING" id="314232.SKA53_00584"/>
<accession>A3V885</accession>
<keyword evidence="1" id="KW-0812">Transmembrane</keyword>
<evidence type="ECO:0000313" key="3">
    <source>
        <dbReference type="Proteomes" id="UP000004507"/>
    </source>
</evidence>
<dbReference type="HOGENOM" id="CLU_3272376_0_0_5"/>
<dbReference type="EMBL" id="AAMS01000008">
    <property type="protein sequence ID" value="EAQ05537.1"/>
    <property type="molecule type" value="Genomic_DNA"/>
</dbReference>
<reference evidence="2 3" key="1">
    <citation type="submission" date="2006-01" db="EMBL/GenBank/DDBJ databases">
        <authorList>
            <person name="Hagstrom A."/>
            <person name="Ferriera S."/>
            <person name="Johnson J."/>
            <person name="Kravitz S."/>
            <person name="Halpern A."/>
            <person name="Remington K."/>
            <person name="Beeson K."/>
            <person name="Tran B."/>
            <person name="Rogers Y.-H."/>
            <person name="Friedman R."/>
            <person name="Venter J.C."/>
        </authorList>
    </citation>
    <scope>NUCLEOTIDE SEQUENCE [LARGE SCALE GENOMIC DNA]</scope>
    <source>
        <strain evidence="2 3">SKA53</strain>
    </source>
</reference>
<organism evidence="2 3">
    <name type="scientific">Yoonia vestfoldensis SKA53</name>
    <dbReference type="NCBI Taxonomy" id="314232"/>
    <lineage>
        <taxon>Bacteria</taxon>
        <taxon>Pseudomonadati</taxon>
        <taxon>Pseudomonadota</taxon>
        <taxon>Alphaproteobacteria</taxon>
        <taxon>Rhodobacterales</taxon>
        <taxon>Paracoccaceae</taxon>
        <taxon>Yoonia</taxon>
    </lineage>
</organism>
<sequence length="41" mass="4609">MDVAQMTKGQIILLIIAFVTITLGSFIWFIATWDPAMRVPV</sequence>